<sequence>MKINVKILRGAECTLDVQPDLQVLELKKMVEINLKVPVNEQKLLLKGRLLLDYKKLVDYDITDGTKLNLVLLDNKEQIAGQASKSPKKDILQIEMTKFLRRYFNDSEARKIVAEYMKEFYRSTSACNLEDWERIATGYLEQDNQNHLKKT</sequence>
<comment type="caution">
    <text evidence="4">The sequence shown here is derived from an EMBL/GenBank/DDBJ whole genome shotgun (WGS) entry which is preliminary data.</text>
</comment>
<dbReference type="EMBL" id="JARGDH010000004">
    <property type="protein sequence ID" value="KAL0270442.1"/>
    <property type="molecule type" value="Genomic_DNA"/>
</dbReference>
<dbReference type="InterPro" id="IPR029071">
    <property type="entry name" value="Ubiquitin-like_domsf"/>
</dbReference>
<protein>
    <recommendedName>
        <fullName evidence="3">Ubiquitin-like domain-containing protein</fullName>
    </recommendedName>
</protein>
<dbReference type="PANTHER" id="PTHR46555">
    <property type="entry name" value="UBIQUITIN-LIKE PROTEIN 4A"/>
    <property type="match status" value="1"/>
</dbReference>
<dbReference type="SMART" id="SM00213">
    <property type="entry name" value="UBQ"/>
    <property type="match status" value="1"/>
</dbReference>
<evidence type="ECO:0000256" key="2">
    <source>
        <dbReference type="ARBA" id="ARBA00022490"/>
    </source>
</evidence>
<dbReference type="PANTHER" id="PTHR46555:SF1">
    <property type="entry name" value="UBIQUITIN-LIKE PROTEIN 4A"/>
    <property type="match status" value="1"/>
</dbReference>
<dbReference type="GO" id="GO:0071816">
    <property type="term" value="P:tail-anchored membrane protein insertion into ER membrane"/>
    <property type="evidence" value="ECO:0007669"/>
    <property type="project" value="TreeGrafter"/>
</dbReference>
<dbReference type="Gene3D" id="3.10.20.90">
    <property type="entry name" value="Phosphatidylinositol 3-kinase Catalytic Subunit, Chain A, domain 1"/>
    <property type="match status" value="1"/>
</dbReference>
<dbReference type="InterPro" id="IPR000626">
    <property type="entry name" value="Ubiquitin-like_dom"/>
</dbReference>
<feature type="domain" description="Ubiquitin-like" evidence="3">
    <location>
        <begin position="1"/>
        <end position="71"/>
    </location>
</feature>
<dbReference type="GO" id="GO:0051087">
    <property type="term" value="F:protein-folding chaperone binding"/>
    <property type="evidence" value="ECO:0007669"/>
    <property type="project" value="TreeGrafter"/>
</dbReference>
<dbReference type="GO" id="GO:0071818">
    <property type="term" value="C:BAT3 complex"/>
    <property type="evidence" value="ECO:0007669"/>
    <property type="project" value="TreeGrafter"/>
</dbReference>
<accession>A0AAW2HLK0</accession>
<dbReference type="SUPFAM" id="SSF54236">
    <property type="entry name" value="Ubiquitin-like"/>
    <property type="match status" value="1"/>
</dbReference>
<evidence type="ECO:0000313" key="4">
    <source>
        <dbReference type="EMBL" id="KAL0270442.1"/>
    </source>
</evidence>
<organism evidence="4">
    <name type="scientific">Menopon gallinae</name>
    <name type="common">poultry shaft louse</name>
    <dbReference type="NCBI Taxonomy" id="328185"/>
    <lineage>
        <taxon>Eukaryota</taxon>
        <taxon>Metazoa</taxon>
        <taxon>Ecdysozoa</taxon>
        <taxon>Arthropoda</taxon>
        <taxon>Hexapoda</taxon>
        <taxon>Insecta</taxon>
        <taxon>Pterygota</taxon>
        <taxon>Neoptera</taxon>
        <taxon>Paraneoptera</taxon>
        <taxon>Psocodea</taxon>
        <taxon>Troctomorpha</taxon>
        <taxon>Phthiraptera</taxon>
        <taxon>Amblycera</taxon>
        <taxon>Menoponidae</taxon>
        <taxon>Menopon</taxon>
    </lineage>
</organism>
<evidence type="ECO:0000259" key="3">
    <source>
        <dbReference type="PROSITE" id="PS50053"/>
    </source>
</evidence>
<gene>
    <name evidence="4" type="ORF">PYX00_007855</name>
</gene>
<dbReference type="Pfam" id="PF00240">
    <property type="entry name" value="ubiquitin"/>
    <property type="match status" value="1"/>
</dbReference>
<reference evidence="4" key="1">
    <citation type="journal article" date="2024" name="Gigascience">
        <title>Chromosome-level genome of the poultry shaft louse Menopon gallinae provides insight into the host-switching and adaptive evolution of parasitic lice.</title>
        <authorList>
            <person name="Xu Y."/>
            <person name="Ma L."/>
            <person name="Liu S."/>
            <person name="Liang Y."/>
            <person name="Liu Q."/>
            <person name="He Z."/>
            <person name="Tian L."/>
            <person name="Duan Y."/>
            <person name="Cai W."/>
            <person name="Li H."/>
            <person name="Song F."/>
        </authorList>
    </citation>
    <scope>NUCLEOTIDE SEQUENCE</scope>
    <source>
        <strain evidence="4">Cailab_2023a</strain>
    </source>
</reference>
<comment type="subcellular location">
    <subcellularLocation>
        <location evidence="1">Cytoplasm</location>
        <location evidence="1">Cytosol</location>
    </subcellularLocation>
</comment>
<dbReference type="InterPro" id="IPR047154">
    <property type="entry name" value="UBL4A-like"/>
</dbReference>
<keyword evidence="2" id="KW-0963">Cytoplasm</keyword>
<name>A0AAW2HLK0_9NEOP</name>
<dbReference type="AlphaFoldDB" id="A0AAW2HLK0"/>
<evidence type="ECO:0000256" key="1">
    <source>
        <dbReference type="ARBA" id="ARBA00004514"/>
    </source>
</evidence>
<dbReference type="GO" id="GO:0006620">
    <property type="term" value="P:post-translational protein targeting to endoplasmic reticulum membrane"/>
    <property type="evidence" value="ECO:0007669"/>
    <property type="project" value="InterPro"/>
</dbReference>
<dbReference type="PROSITE" id="PS50053">
    <property type="entry name" value="UBIQUITIN_2"/>
    <property type="match status" value="1"/>
</dbReference>
<proteinExistence type="predicted"/>